<dbReference type="InterPro" id="IPR003772">
    <property type="entry name" value="YceD"/>
</dbReference>
<dbReference type="PATRIC" id="fig|1616.3.peg.667"/>
<dbReference type="AlphaFoldDB" id="A0A0R2JDN9"/>
<name>A0A0R2JDN9_9LACO</name>
<dbReference type="RefSeq" id="WP_057754688.1">
    <property type="nucleotide sequence ID" value="NZ_JQBP01000002.1"/>
</dbReference>
<comment type="caution">
    <text evidence="2">The sequence shown here is derived from an EMBL/GenBank/DDBJ whole genome shotgun (WGS) entry which is preliminary data.</text>
</comment>
<gene>
    <name evidence="2" type="ORF">IV73_GL000649</name>
</gene>
<accession>A0A0R2JDN9</accession>
<organism evidence="2 3">
    <name type="scientific">Weissella kandleri</name>
    <dbReference type="NCBI Taxonomy" id="1616"/>
    <lineage>
        <taxon>Bacteria</taxon>
        <taxon>Bacillati</taxon>
        <taxon>Bacillota</taxon>
        <taxon>Bacilli</taxon>
        <taxon>Lactobacillales</taxon>
        <taxon>Lactobacillaceae</taxon>
        <taxon>Weissella</taxon>
    </lineage>
</organism>
<dbReference type="EMBL" id="JQBP01000002">
    <property type="protein sequence ID" value="KRN75480.1"/>
    <property type="molecule type" value="Genomic_DNA"/>
</dbReference>
<evidence type="ECO:0008006" key="4">
    <source>
        <dbReference type="Google" id="ProtNLM"/>
    </source>
</evidence>
<feature type="region of interest" description="Disordered" evidence="1">
    <location>
        <begin position="159"/>
        <end position="190"/>
    </location>
</feature>
<dbReference type="Pfam" id="PF02620">
    <property type="entry name" value="YceD"/>
    <property type="match status" value="1"/>
</dbReference>
<proteinExistence type="predicted"/>
<sequence length="190" mass="21743">MKWNLNELVKYKQEPLRFNEMMDVTAALKDKFNDVILDATPMQVEGMIQNEQDDFVLHAHVVGKIITPSTRSAEPVDLPLDFMIDEIYIPDIQHAEHYEMSESVILLEDEVLNFDDVLVDYIFLQIPLQVLAEGEEEAPMPEGEGWAVISEDEYLAEHEAINEPANENNTPLAGLANLLDHENDEQEEQH</sequence>
<dbReference type="STRING" id="1616.IV73_GL000649"/>
<protein>
    <recommendedName>
        <fullName evidence="4">DUF177 domain-containing protein</fullName>
    </recommendedName>
</protein>
<evidence type="ECO:0000256" key="1">
    <source>
        <dbReference type="SAM" id="MobiDB-lite"/>
    </source>
</evidence>
<reference evidence="2 3" key="1">
    <citation type="journal article" date="2015" name="Genome Announc.">
        <title>Expanding the biotechnology potential of lactobacilli through comparative genomics of 213 strains and associated genera.</title>
        <authorList>
            <person name="Sun Z."/>
            <person name="Harris H.M."/>
            <person name="McCann A."/>
            <person name="Guo C."/>
            <person name="Argimon S."/>
            <person name="Zhang W."/>
            <person name="Yang X."/>
            <person name="Jeffery I.B."/>
            <person name="Cooney J.C."/>
            <person name="Kagawa T.F."/>
            <person name="Liu W."/>
            <person name="Song Y."/>
            <person name="Salvetti E."/>
            <person name="Wrobel A."/>
            <person name="Rasinkangas P."/>
            <person name="Parkhill J."/>
            <person name="Rea M.C."/>
            <person name="O'Sullivan O."/>
            <person name="Ritari J."/>
            <person name="Douillard F.P."/>
            <person name="Paul Ross R."/>
            <person name="Yang R."/>
            <person name="Briner A.E."/>
            <person name="Felis G.E."/>
            <person name="de Vos W.M."/>
            <person name="Barrangou R."/>
            <person name="Klaenhammer T.R."/>
            <person name="Caufield P.W."/>
            <person name="Cui Y."/>
            <person name="Zhang H."/>
            <person name="O'Toole P.W."/>
        </authorList>
    </citation>
    <scope>NUCLEOTIDE SEQUENCE [LARGE SCALE GENOMIC DNA]</scope>
    <source>
        <strain evidence="2 3">DSM 20593</strain>
    </source>
</reference>
<evidence type="ECO:0000313" key="3">
    <source>
        <dbReference type="Proteomes" id="UP000051655"/>
    </source>
</evidence>
<dbReference type="OrthoDB" id="9790372at2"/>
<evidence type="ECO:0000313" key="2">
    <source>
        <dbReference type="EMBL" id="KRN75480.1"/>
    </source>
</evidence>
<keyword evidence="3" id="KW-1185">Reference proteome</keyword>
<dbReference type="Proteomes" id="UP000051655">
    <property type="component" value="Unassembled WGS sequence"/>
</dbReference>